<name>A0A4R6JTR4_9ACTN</name>
<feature type="transmembrane region" description="Helical" evidence="1">
    <location>
        <begin position="381"/>
        <end position="414"/>
    </location>
</feature>
<feature type="transmembrane region" description="Helical" evidence="1">
    <location>
        <begin position="426"/>
        <end position="447"/>
    </location>
</feature>
<gene>
    <name evidence="3" type="ORF">C8E87_2081</name>
</gene>
<feature type="transmembrane region" description="Helical" evidence="1">
    <location>
        <begin position="454"/>
        <end position="478"/>
    </location>
</feature>
<keyword evidence="1" id="KW-0812">Transmembrane</keyword>
<evidence type="ECO:0000256" key="2">
    <source>
        <dbReference type="SAM" id="SignalP"/>
    </source>
</evidence>
<keyword evidence="2" id="KW-0732">Signal</keyword>
<reference evidence="3 4" key="1">
    <citation type="submission" date="2019-03" db="EMBL/GenBank/DDBJ databases">
        <title>Sequencing the genomes of 1000 actinobacteria strains.</title>
        <authorList>
            <person name="Klenk H.-P."/>
        </authorList>
    </citation>
    <scope>NUCLEOTIDE SEQUENCE [LARGE SCALE GENOMIC DNA]</scope>
    <source>
        <strain evidence="3 4">DSM 43805</strain>
    </source>
</reference>
<evidence type="ECO:0000313" key="4">
    <source>
        <dbReference type="Proteomes" id="UP000294901"/>
    </source>
</evidence>
<organism evidence="3 4">
    <name type="scientific">Paractinoplanes brasiliensis</name>
    <dbReference type="NCBI Taxonomy" id="52695"/>
    <lineage>
        <taxon>Bacteria</taxon>
        <taxon>Bacillati</taxon>
        <taxon>Actinomycetota</taxon>
        <taxon>Actinomycetes</taxon>
        <taxon>Micromonosporales</taxon>
        <taxon>Micromonosporaceae</taxon>
        <taxon>Paractinoplanes</taxon>
    </lineage>
</organism>
<feature type="chain" id="PRO_5020895664" evidence="2">
    <location>
        <begin position="32"/>
        <end position="526"/>
    </location>
</feature>
<feature type="transmembrane region" description="Helical" evidence="1">
    <location>
        <begin position="291"/>
        <end position="313"/>
    </location>
</feature>
<feature type="transmembrane region" description="Helical" evidence="1">
    <location>
        <begin position="338"/>
        <end position="360"/>
    </location>
</feature>
<evidence type="ECO:0000256" key="1">
    <source>
        <dbReference type="SAM" id="Phobius"/>
    </source>
</evidence>
<feature type="transmembrane region" description="Helical" evidence="1">
    <location>
        <begin position="119"/>
        <end position="143"/>
    </location>
</feature>
<feature type="transmembrane region" description="Helical" evidence="1">
    <location>
        <begin position="498"/>
        <end position="518"/>
    </location>
</feature>
<feature type="transmembrane region" description="Helical" evidence="1">
    <location>
        <begin position="155"/>
        <end position="177"/>
    </location>
</feature>
<dbReference type="OrthoDB" id="2014935at2"/>
<proteinExistence type="predicted"/>
<comment type="caution">
    <text evidence="3">The sequence shown here is derived from an EMBL/GenBank/DDBJ whole genome shotgun (WGS) entry which is preliminary data.</text>
</comment>
<dbReference type="EMBL" id="SNWR01000001">
    <property type="protein sequence ID" value="TDO38426.1"/>
    <property type="molecule type" value="Genomic_DNA"/>
</dbReference>
<feature type="transmembrane region" description="Helical" evidence="1">
    <location>
        <begin position="189"/>
        <end position="205"/>
    </location>
</feature>
<dbReference type="Proteomes" id="UP000294901">
    <property type="component" value="Unassembled WGS sequence"/>
</dbReference>
<accession>A0A4R6JTR4</accession>
<keyword evidence="1" id="KW-0472">Membrane</keyword>
<dbReference type="RefSeq" id="WP_133872901.1">
    <property type="nucleotide sequence ID" value="NZ_BOMD01000020.1"/>
</dbReference>
<keyword evidence="1" id="KW-1133">Transmembrane helix</keyword>
<dbReference type="AlphaFoldDB" id="A0A4R6JTR4"/>
<keyword evidence="4" id="KW-1185">Reference proteome</keyword>
<evidence type="ECO:0000313" key="3">
    <source>
        <dbReference type="EMBL" id="TDO38426.1"/>
    </source>
</evidence>
<feature type="transmembrane region" description="Helical" evidence="1">
    <location>
        <begin position="233"/>
        <end position="253"/>
    </location>
</feature>
<sequence length="526" mass="53280">MTLTRLLVRRHRLLLACWPALLIALCATAQAYQDTYATEAQRHTAVELAQQSPASTLLYGRLPDPGTPAQLYVWEIGAFVTILAAIMAVLAAVAVTRAVEDDGSLELLRSCGLTPLRPLRSALTVLISVAAVLTAGCAGAIMATAGQVDGVTASGAAAFAVVVGLTFLLVASVTVVLAQVAPAAGQARLLGLLVVGAAFAVRAIADSGQLDVLNTVSPLGLRATVEPFTADRWAALLPGLLASMVLVATAVLLQARREFGAGLIRRHDTRTSRLRVRTTAGLTARLTRSSLLAWTVAVAAIGALFAAMGSGAIEQQRNGEVGGFLGSQLGGGDPAAGYLSYCGTLVGIVVSAFAVLSMLAAGRAEESGMTGLVLTAGVRRWVPVAAQAAVAAAGCAVVLTVTGLLTAAIAPAVIDGEDIAVRSLAYVVGQWPAVAGMIGCATLLVGAAPRLSALAWLPLLASGVLALLGDLLGVPGRVQQWGFFQHVPDVAAAAPDGVALLLLTGTGVALVVAGAAGVTRRDLRAG</sequence>
<feature type="transmembrane region" description="Helical" evidence="1">
    <location>
        <begin position="71"/>
        <end position="99"/>
    </location>
</feature>
<protein>
    <submittedName>
        <fullName evidence="3">ABC-2 type transport system permease protein</fullName>
    </submittedName>
</protein>
<feature type="signal peptide" evidence="2">
    <location>
        <begin position="1"/>
        <end position="31"/>
    </location>
</feature>